<evidence type="ECO:0000313" key="15">
    <source>
        <dbReference type="Proteomes" id="UP000034074"/>
    </source>
</evidence>
<name>A0A0F8ICI5_METMZ</name>
<dbReference type="Proteomes" id="UP000034074">
    <property type="component" value="Unassembled WGS sequence"/>
</dbReference>
<comment type="caution">
    <text evidence="10">The sequence shown here is derived from an EMBL/GenBank/DDBJ whole genome shotgun (WGS) entry which is preliminary data.</text>
</comment>
<dbReference type="EMBL" id="JJPY01000015">
    <property type="protein sequence ID" value="KKH11756.1"/>
    <property type="molecule type" value="Genomic_DNA"/>
</dbReference>
<dbReference type="Proteomes" id="UP000034820">
    <property type="component" value="Unassembled WGS sequence"/>
</dbReference>
<feature type="transmembrane region" description="Helical" evidence="6">
    <location>
        <begin position="355"/>
        <end position="374"/>
    </location>
</feature>
<evidence type="ECO:0000313" key="16">
    <source>
        <dbReference type="Proteomes" id="UP000034817"/>
    </source>
</evidence>
<feature type="transmembrane region" description="Helical" evidence="6">
    <location>
        <begin position="257"/>
        <end position="279"/>
    </location>
</feature>
<proteinExistence type="predicted"/>
<evidence type="ECO:0000313" key="10">
    <source>
        <dbReference type="EMBL" id="KKG77134.1"/>
    </source>
</evidence>
<dbReference type="RefSeq" id="WP_048041113.1">
    <property type="nucleotide sequence ID" value="NZ_JJPN01000044.1"/>
</dbReference>
<evidence type="ECO:0000313" key="12">
    <source>
        <dbReference type="EMBL" id="KKH11756.1"/>
    </source>
</evidence>
<accession>A0A0F8ICI5</accession>
<feature type="transmembrane region" description="Helical" evidence="6">
    <location>
        <begin position="20"/>
        <end position="42"/>
    </location>
</feature>
<keyword evidence="3 6" id="KW-0812">Transmembrane</keyword>
<keyword evidence="5 6" id="KW-0472">Membrane</keyword>
<evidence type="ECO:0000259" key="8">
    <source>
        <dbReference type="Pfam" id="PF12704"/>
    </source>
</evidence>
<dbReference type="AlphaFoldDB" id="A0A0F8ICI5"/>
<dbReference type="PANTHER" id="PTHR30489">
    <property type="entry name" value="LIPOPROTEIN-RELEASING SYSTEM TRANSMEMBRANE PROTEIN LOLE"/>
    <property type="match status" value="1"/>
</dbReference>
<dbReference type="PATRIC" id="fig|2209.71.peg.1881"/>
<dbReference type="OrthoDB" id="11469at2157"/>
<dbReference type="Pfam" id="PF12704">
    <property type="entry name" value="MacB_PCD"/>
    <property type="match status" value="1"/>
</dbReference>
<comment type="subcellular location">
    <subcellularLocation>
        <location evidence="1">Cell membrane</location>
        <topology evidence="1">Multi-pass membrane protein</topology>
    </subcellularLocation>
</comment>
<sequence>MYELKIALRQVLSRKRQTLFAILAVALAVAVITVMMAMLSGFQDELVTASIENNPHIVISPQNEDEEFIHLYRLTSSRIAEKEGVLAVSPKYLGQAALEYRDNAEGVSLQGIDPVAEENVMRVSEDVIDGDLMALVHTRHGILLGNVLAENLEVKVGDRVNAVFPGSQTTSFRVVGLIHTGTTVDEVIAYARLESVQGFFNQPGVVSTIGVRVSDPYQADAIASSIERETGLNAVSWSEANAEILGLLETQMIFINIFYLLIYGIAGFGIANTLITIVAQRTREIGILKAMGASQRSIMIVFLFQSLVLGAIGLIIGTFLGYITIVALQNYPIEVPEEMYFGLQTLPLEVEPLNFLYAAFFAFIVNIISGIYPARKAAKLDPVKAIESA</sequence>
<evidence type="ECO:0000256" key="3">
    <source>
        <dbReference type="ARBA" id="ARBA00022692"/>
    </source>
</evidence>
<dbReference type="EMBL" id="JJPN01000044">
    <property type="protein sequence ID" value="KKG73830.1"/>
    <property type="molecule type" value="Genomic_DNA"/>
</dbReference>
<evidence type="ECO:0000259" key="7">
    <source>
        <dbReference type="Pfam" id="PF02687"/>
    </source>
</evidence>
<dbReference type="PANTHER" id="PTHR30489:SF0">
    <property type="entry name" value="LIPOPROTEIN-RELEASING SYSTEM TRANSMEMBRANE PROTEIN LOLE"/>
    <property type="match status" value="1"/>
</dbReference>
<dbReference type="Proteomes" id="UP000033889">
    <property type="component" value="Unassembled WGS sequence"/>
</dbReference>
<feature type="domain" description="ABC3 transporter permease C-terminal" evidence="7">
    <location>
        <begin position="256"/>
        <end position="382"/>
    </location>
</feature>
<keyword evidence="2" id="KW-1003">Cell membrane</keyword>
<evidence type="ECO:0000256" key="4">
    <source>
        <dbReference type="ARBA" id="ARBA00022989"/>
    </source>
</evidence>
<dbReference type="Proteomes" id="UP000034944">
    <property type="component" value="Unassembled WGS sequence"/>
</dbReference>
<organism evidence="10 14">
    <name type="scientific">Methanosarcina mazei</name>
    <name type="common">Methanosarcina frisia</name>
    <dbReference type="NCBI Taxonomy" id="2209"/>
    <lineage>
        <taxon>Archaea</taxon>
        <taxon>Methanobacteriati</taxon>
        <taxon>Methanobacteriota</taxon>
        <taxon>Stenosarchaea group</taxon>
        <taxon>Methanomicrobia</taxon>
        <taxon>Methanosarcinales</taxon>
        <taxon>Methanosarcinaceae</taxon>
        <taxon>Methanosarcina</taxon>
    </lineage>
</organism>
<protein>
    <submittedName>
        <fullName evidence="10">ABC transporter permease</fullName>
    </submittedName>
</protein>
<dbReference type="GO" id="GO:0044874">
    <property type="term" value="P:lipoprotein localization to outer membrane"/>
    <property type="evidence" value="ECO:0007669"/>
    <property type="project" value="TreeGrafter"/>
</dbReference>
<dbReference type="InterPro" id="IPR003838">
    <property type="entry name" value="ABC3_permease_C"/>
</dbReference>
<evidence type="ECO:0000313" key="11">
    <source>
        <dbReference type="EMBL" id="KKG83665.1"/>
    </source>
</evidence>
<evidence type="ECO:0000313" key="14">
    <source>
        <dbReference type="Proteomes" id="UP000033889"/>
    </source>
</evidence>
<feature type="domain" description="MacB-like periplasmic core" evidence="8">
    <location>
        <begin position="18"/>
        <end position="228"/>
    </location>
</feature>
<evidence type="ECO:0000313" key="13">
    <source>
        <dbReference type="EMBL" id="KKH13968.1"/>
    </source>
</evidence>
<evidence type="ECO:0000256" key="5">
    <source>
        <dbReference type="ARBA" id="ARBA00023136"/>
    </source>
</evidence>
<dbReference type="EMBL" id="JJPQ01000186">
    <property type="protein sequence ID" value="KKG77134.1"/>
    <property type="molecule type" value="Genomic_DNA"/>
</dbReference>
<dbReference type="EMBL" id="JJPZ01000022">
    <property type="protein sequence ID" value="KKH13968.1"/>
    <property type="molecule type" value="Genomic_DNA"/>
</dbReference>
<reference evidence="14 15" key="1">
    <citation type="journal article" date="2015" name="ISME J.">
        <title>Genomic and phenotypic differentiation among Methanosarcina mazei populations from Columbia River sediment.</title>
        <authorList>
            <person name="Youngblut N.D."/>
            <person name="Wirth J.S."/>
            <person name="Henriksen J.R."/>
            <person name="Smith M."/>
            <person name="Simon H."/>
            <person name="Metcalf W.W."/>
            <person name="Whitaker R.J."/>
        </authorList>
    </citation>
    <scope>NUCLEOTIDE SEQUENCE [LARGE SCALE GENOMIC DNA]</scope>
    <source>
        <strain evidence="9 15">3.H.A.1A.2</strain>
        <strain evidence="11 16">3.H.A.2.4</strain>
        <strain evidence="10 14">3.H.A.2.5</strain>
        <strain evidence="12 17">3.H.T.1A.1</strain>
        <strain evidence="13 18">3.H.T.1A.2</strain>
    </source>
</reference>
<dbReference type="InterPro" id="IPR025857">
    <property type="entry name" value="MacB_PCD"/>
</dbReference>
<evidence type="ECO:0000313" key="9">
    <source>
        <dbReference type="EMBL" id="KKG73830.1"/>
    </source>
</evidence>
<gene>
    <name evidence="9" type="ORF">DU46_08540</name>
    <name evidence="12" type="ORF">DU51_10425</name>
    <name evidence="11" type="ORF">DU55_04245</name>
    <name evidence="10" type="ORF">DU61_07020</name>
    <name evidence="13" type="ORF">DU62_07745</name>
</gene>
<dbReference type="InterPro" id="IPR051447">
    <property type="entry name" value="Lipoprotein-release_system"/>
</dbReference>
<dbReference type="GO" id="GO:0098797">
    <property type="term" value="C:plasma membrane protein complex"/>
    <property type="evidence" value="ECO:0007669"/>
    <property type="project" value="TreeGrafter"/>
</dbReference>
<evidence type="ECO:0000256" key="6">
    <source>
        <dbReference type="SAM" id="Phobius"/>
    </source>
</evidence>
<dbReference type="EMBL" id="JJPP01000013">
    <property type="protein sequence ID" value="KKG83665.1"/>
    <property type="molecule type" value="Genomic_DNA"/>
</dbReference>
<dbReference type="Pfam" id="PF02687">
    <property type="entry name" value="FtsX"/>
    <property type="match status" value="1"/>
</dbReference>
<evidence type="ECO:0000313" key="18">
    <source>
        <dbReference type="Proteomes" id="UP000034944"/>
    </source>
</evidence>
<dbReference type="Proteomes" id="UP000034817">
    <property type="component" value="Unassembled WGS sequence"/>
</dbReference>
<evidence type="ECO:0000313" key="17">
    <source>
        <dbReference type="Proteomes" id="UP000034820"/>
    </source>
</evidence>
<evidence type="ECO:0000256" key="1">
    <source>
        <dbReference type="ARBA" id="ARBA00004651"/>
    </source>
</evidence>
<keyword evidence="4 6" id="KW-1133">Transmembrane helix</keyword>
<feature type="transmembrane region" description="Helical" evidence="6">
    <location>
        <begin position="300"/>
        <end position="325"/>
    </location>
</feature>
<evidence type="ECO:0000256" key="2">
    <source>
        <dbReference type="ARBA" id="ARBA00022475"/>
    </source>
</evidence>